<accession>A0A655BR53</accession>
<dbReference type="EMBL" id="CQPC01000006">
    <property type="protein sequence ID" value="CNT70505.1"/>
    <property type="molecule type" value="Genomic_DNA"/>
</dbReference>
<sequence>MTERHIFRPRNTTNPLVAQIQQVVHGIERGGQVIDMYRRQFKLRRELIRHHHRRQIALLLNAGVKGQSGTEKYHAVDLFGDDEIKKGFFFLVLMGAIANQHQIPLFCRGHFDTADNFTEEGIANIRDNHQNRTGFIAFYISPHRLREITHFKRGLFNPATGRLGDFIGVH</sequence>
<gene>
    <name evidence="1" type="ORF">ERS008202_00697</name>
</gene>
<evidence type="ECO:0000313" key="2">
    <source>
        <dbReference type="Proteomes" id="UP000039541"/>
    </source>
</evidence>
<reference evidence="1 2" key="1">
    <citation type="submission" date="2015-03" db="EMBL/GenBank/DDBJ databases">
        <authorList>
            <consortium name="Pathogen Informatics"/>
        </authorList>
    </citation>
    <scope>NUCLEOTIDE SEQUENCE [LARGE SCALE GENOMIC DNA]</scope>
    <source>
        <strain evidence="1 2">3476</strain>
    </source>
</reference>
<proteinExistence type="predicted"/>
<evidence type="ECO:0000313" key="1">
    <source>
        <dbReference type="EMBL" id="CNT70505.1"/>
    </source>
</evidence>
<organism evidence="1 2">
    <name type="scientific">Salmonella enterica subsp. enterica serovar Bovismorbificans</name>
    <dbReference type="NCBI Taxonomy" id="58097"/>
    <lineage>
        <taxon>Bacteria</taxon>
        <taxon>Pseudomonadati</taxon>
        <taxon>Pseudomonadota</taxon>
        <taxon>Gammaproteobacteria</taxon>
        <taxon>Enterobacterales</taxon>
        <taxon>Enterobacteriaceae</taxon>
        <taxon>Salmonella</taxon>
    </lineage>
</organism>
<dbReference type="Proteomes" id="UP000039541">
    <property type="component" value="Unassembled WGS sequence"/>
</dbReference>
<dbReference type="AlphaFoldDB" id="A0A655BR53"/>
<name>A0A655BR53_SALET</name>
<protein>
    <submittedName>
        <fullName evidence="1">Uncharacterized protein</fullName>
    </submittedName>
</protein>